<dbReference type="InterPro" id="IPR001737">
    <property type="entry name" value="KsgA/Erm"/>
</dbReference>
<keyword evidence="2" id="KW-0808">Transferase</keyword>
<protein>
    <recommendedName>
        <fullName evidence="5">Ribosomal RNA adenine methylase transferase N-terminal domain-containing protein</fullName>
    </recommendedName>
</protein>
<evidence type="ECO:0000256" key="4">
    <source>
        <dbReference type="ARBA" id="ARBA00022884"/>
    </source>
</evidence>
<dbReference type="InterPro" id="IPR020596">
    <property type="entry name" value="rRNA_Ade_Mease_Trfase_CS"/>
</dbReference>
<evidence type="ECO:0000256" key="1">
    <source>
        <dbReference type="ARBA" id="ARBA00022603"/>
    </source>
</evidence>
<keyword evidence="1" id="KW-0489">Methyltransferase</keyword>
<organism evidence="6">
    <name type="scientific">marine sediment metagenome</name>
    <dbReference type="NCBI Taxonomy" id="412755"/>
    <lineage>
        <taxon>unclassified sequences</taxon>
        <taxon>metagenomes</taxon>
        <taxon>ecological metagenomes</taxon>
    </lineage>
</organism>
<evidence type="ECO:0000256" key="2">
    <source>
        <dbReference type="ARBA" id="ARBA00022679"/>
    </source>
</evidence>
<dbReference type="CDD" id="cd02440">
    <property type="entry name" value="AdoMet_MTases"/>
    <property type="match status" value="1"/>
</dbReference>
<proteinExistence type="predicted"/>
<accession>X0V009</accession>
<evidence type="ECO:0000259" key="5">
    <source>
        <dbReference type="SMART" id="SM00650"/>
    </source>
</evidence>
<dbReference type="SUPFAM" id="SSF53335">
    <property type="entry name" value="S-adenosyl-L-methionine-dependent methyltransferases"/>
    <property type="match status" value="1"/>
</dbReference>
<dbReference type="Gene3D" id="3.40.50.150">
    <property type="entry name" value="Vaccinia Virus protein VP39"/>
    <property type="match status" value="1"/>
</dbReference>
<dbReference type="AlphaFoldDB" id="X0V009"/>
<comment type="caution">
    <text evidence="6">The sequence shown here is derived from an EMBL/GenBank/DDBJ whole genome shotgun (WGS) entry which is preliminary data.</text>
</comment>
<dbReference type="PROSITE" id="PS01131">
    <property type="entry name" value="RRNA_A_DIMETH"/>
    <property type="match status" value="1"/>
</dbReference>
<dbReference type="GO" id="GO:0000179">
    <property type="term" value="F:rRNA (adenine-N6,N6-)-dimethyltransferase activity"/>
    <property type="evidence" value="ECO:0007669"/>
    <property type="project" value="InterPro"/>
</dbReference>
<dbReference type="GO" id="GO:0005829">
    <property type="term" value="C:cytosol"/>
    <property type="evidence" value="ECO:0007669"/>
    <property type="project" value="TreeGrafter"/>
</dbReference>
<dbReference type="PANTHER" id="PTHR11727:SF7">
    <property type="entry name" value="DIMETHYLADENOSINE TRANSFERASE-RELATED"/>
    <property type="match status" value="1"/>
</dbReference>
<dbReference type="InterPro" id="IPR029063">
    <property type="entry name" value="SAM-dependent_MTases_sf"/>
</dbReference>
<dbReference type="EMBL" id="BARS01025493">
    <property type="protein sequence ID" value="GAG04772.1"/>
    <property type="molecule type" value="Genomic_DNA"/>
</dbReference>
<dbReference type="Pfam" id="PF00398">
    <property type="entry name" value="RrnaAD"/>
    <property type="match status" value="1"/>
</dbReference>
<reference evidence="6" key="1">
    <citation type="journal article" date="2014" name="Front. Microbiol.">
        <title>High frequency of phylogenetically diverse reductive dehalogenase-homologous genes in deep subseafloor sedimentary metagenomes.</title>
        <authorList>
            <person name="Kawai M."/>
            <person name="Futagami T."/>
            <person name="Toyoda A."/>
            <person name="Takaki Y."/>
            <person name="Nishi S."/>
            <person name="Hori S."/>
            <person name="Arai W."/>
            <person name="Tsubouchi T."/>
            <person name="Morono Y."/>
            <person name="Uchiyama I."/>
            <person name="Ito T."/>
            <person name="Fujiyama A."/>
            <person name="Inagaki F."/>
            <person name="Takami H."/>
        </authorList>
    </citation>
    <scope>NUCLEOTIDE SEQUENCE</scope>
    <source>
        <strain evidence="6">Expedition CK06-06</strain>
    </source>
</reference>
<name>X0V009_9ZZZZ</name>
<dbReference type="SMART" id="SM00650">
    <property type="entry name" value="rADc"/>
    <property type="match status" value="1"/>
</dbReference>
<keyword evidence="3" id="KW-0949">S-adenosyl-L-methionine</keyword>
<keyword evidence="4" id="KW-0694">RNA-binding</keyword>
<dbReference type="PROSITE" id="PS51689">
    <property type="entry name" value="SAM_RNA_A_N6_MT"/>
    <property type="match status" value="1"/>
</dbReference>
<evidence type="ECO:0000313" key="6">
    <source>
        <dbReference type="EMBL" id="GAG04772.1"/>
    </source>
</evidence>
<evidence type="ECO:0000256" key="3">
    <source>
        <dbReference type="ARBA" id="ARBA00022691"/>
    </source>
</evidence>
<feature type="domain" description="Ribosomal RNA adenine methylase transferase N-terminal" evidence="5">
    <location>
        <begin position="20"/>
        <end position="161"/>
    </location>
</feature>
<dbReference type="GO" id="GO:0003723">
    <property type="term" value="F:RNA binding"/>
    <property type="evidence" value="ECO:0007669"/>
    <property type="project" value="UniProtKB-KW"/>
</dbReference>
<dbReference type="InterPro" id="IPR020598">
    <property type="entry name" value="rRNA_Ade_methylase_Trfase_N"/>
</dbReference>
<feature type="non-terminal residue" evidence="6">
    <location>
        <position position="161"/>
    </location>
</feature>
<sequence>MRNVTPKKWLSQHFLKDKEIIAKFLDAADLIENENVLEIGPGHGAITDALLKKDLSLIAVEKDPILFKELKKKYSSCSNFSLYEADILDFPLEQLPSPIKVVANIPYSITAPLLGKLLTKRDIFSSLTLIVQKELALRMVAKIGSSEMSRFTHFVQYYSHP</sequence>
<gene>
    <name evidence="6" type="ORF">S01H1_40279</name>
</gene>
<dbReference type="PANTHER" id="PTHR11727">
    <property type="entry name" value="DIMETHYLADENOSINE TRANSFERASE"/>
    <property type="match status" value="1"/>
</dbReference>